<dbReference type="InterPro" id="IPR011009">
    <property type="entry name" value="Kinase-like_dom_sf"/>
</dbReference>
<evidence type="ECO:0000256" key="2">
    <source>
        <dbReference type="ARBA" id="ARBA00023125"/>
    </source>
</evidence>
<dbReference type="GO" id="GO:0005739">
    <property type="term" value="C:mitochondrion"/>
    <property type="evidence" value="ECO:0007669"/>
    <property type="project" value="TreeGrafter"/>
</dbReference>
<dbReference type="SUPFAM" id="SSF56112">
    <property type="entry name" value="Protein kinase-like (PK-like)"/>
    <property type="match status" value="1"/>
</dbReference>
<keyword evidence="7" id="KW-1185">Reference proteome</keyword>
<dbReference type="GeneID" id="26803329"/>
<feature type="domain" description="Zn(2)-C6 fungal-type" evidence="5">
    <location>
        <begin position="7"/>
        <end position="35"/>
    </location>
</feature>
<keyword evidence="2" id="KW-0238">DNA-binding</keyword>
<keyword evidence="4" id="KW-0539">Nucleus</keyword>
<dbReference type="EMBL" id="JNOM01000012">
    <property type="protein sequence ID" value="KNG90538.1"/>
    <property type="molecule type" value="Genomic_DNA"/>
</dbReference>
<dbReference type="GO" id="GO:0008270">
    <property type="term" value="F:zinc ion binding"/>
    <property type="evidence" value="ECO:0007669"/>
    <property type="project" value="InterPro"/>
</dbReference>
<dbReference type="InterPro" id="IPR036864">
    <property type="entry name" value="Zn2-C6_fun-type_DNA-bd_sf"/>
</dbReference>
<evidence type="ECO:0000256" key="1">
    <source>
        <dbReference type="ARBA" id="ARBA00023015"/>
    </source>
</evidence>
<dbReference type="InterPro" id="IPR002575">
    <property type="entry name" value="Aminoglycoside_PTrfase"/>
</dbReference>
<keyword evidence="1" id="KW-0805">Transcription regulation</keyword>
<dbReference type="Proteomes" id="UP000037505">
    <property type="component" value="Unassembled WGS sequence"/>
</dbReference>
<accession>A0A0L1JGN3</accession>
<gene>
    <name evidence="6" type="ORF">ANOM_001525</name>
</gene>
<dbReference type="Gene3D" id="4.10.240.10">
    <property type="entry name" value="Zn(2)-C6 fungal-type DNA-binding domain"/>
    <property type="match status" value="1"/>
</dbReference>
<dbReference type="STRING" id="1509407.A0A0L1JGN3"/>
<evidence type="ECO:0000256" key="4">
    <source>
        <dbReference type="ARBA" id="ARBA00023242"/>
    </source>
</evidence>
<dbReference type="Gene3D" id="3.90.1200.10">
    <property type="match status" value="1"/>
</dbReference>
<organism evidence="6 7">
    <name type="scientific">Aspergillus nomiae NRRL (strain ATCC 15546 / NRRL 13137 / CBS 260.88 / M93)</name>
    <dbReference type="NCBI Taxonomy" id="1509407"/>
    <lineage>
        <taxon>Eukaryota</taxon>
        <taxon>Fungi</taxon>
        <taxon>Dikarya</taxon>
        <taxon>Ascomycota</taxon>
        <taxon>Pezizomycotina</taxon>
        <taxon>Eurotiomycetes</taxon>
        <taxon>Eurotiomycetidae</taxon>
        <taxon>Eurotiales</taxon>
        <taxon>Aspergillaceae</taxon>
        <taxon>Aspergillus</taxon>
        <taxon>Aspergillus subgen. Circumdati</taxon>
    </lineage>
</organism>
<dbReference type="GO" id="GO:0000981">
    <property type="term" value="F:DNA-binding transcription factor activity, RNA polymerase II-specific"/>
    <property type="evidence" value="ECO:0007669"/>
    <property type="project" value="InterPro"/>
</dbReference>
<protein>
    <recommendedName>
        <fullName evidence="5">Zn(2)-C6 fungal-type domain-containing protein</fullName>
    </recommendedName>
</protein>
<dbReference type="AlphaFoldDB" id="A0A0L1JGN3"/>
<dbReference type="PROSITE" id="PS50048">
    <property type="entry name" value="ZN2_CY6_FUNGAL_2"/>
    <property type="match status" value="1"/>
</dbReference>
<dbReference type="SUPFAM" id="SSF57701">
    <property type="entry name" value="Zn2/Cys6 DNA-binding domain"/>
    <property type="match status" value="1"/>
</dbReference>
<dbReference type="PROSITE" id="PS00463">
    <property type="entry name" value="ZN2_CY6_FUNGAL_1"/>
    <property type="match status" value="1"/>
</dbReference>
<name>A0A0L1JGN3_ASPN3</name>
<dbReference type="PANTHER" id="PTHR36091">
    <property type="entry name" value="ALTERED INHERITANCE OF MITOCHONDRIA PROTEIN 9, MITOCHONDRIAL"/>
    <property type="match status" value="1"/>
</dbReference>
<evidence type="ECO:0000259" key="5">
    <source>
        <dbReference type="PROSITE" id="PS50048"/>
    </source>
</evidence>
<dbReference type="GO" id="GO:0003677">
    <property type="term" value="F:DNA binding"/>
    <property type="evidence" value="ECO:0007669"/>
    <property type="project" value="UniProtKB-KW"/>
</dbReference>
<comment type="caution">
    <text evidence="6">The sequence shown here is derived from an EMBL/GenBank/DDBJ whole genome shotgun (WGS) entry which is preliminary data.</text>
</comment>
<proteinExistence type="predicted"/>
<dbReference type="Pfam" id="PF00172">
    <property type="entry name" value="Zn_clus"/>
    <property type="match status" value="1"/>
</dbReference>
<dbReference type="RefSeq" id="XP_015411461.1">
    <property type="nucleotide sequence ID" value="XM_015546782.1"/>
</dbReference>
<sequence length="995" mass="112111">MPFPGGGCQTCRDRRIKCDKAQPICQRCIKSRRTCYGMRDHQVWHTENAYASRQEKRPRGPRSMKMNLTVSYKPADLKTYAVAYFMHNYLQAPHNVPDIVKDVTRGCIAVLPSAPWCSILDLAVSSLALAIFSRTQNYPRATVVASATYHRLLQVAQTAIHYLTPENVDSCLLAVFFMGRYEDSVYHPPTKYPFIHASPSFSHHDGAWAILKVWNDQLSADRPATNVIKHTRRGLLRSALMRNLALPRWVHDGTFFTEHGLELEYDRIITGLLNLRHRLFTLINEITARGACQKTELISILEQLDEESRTLDLDLETCISHVPDAWHQVQEHTLSNADLPSWPSANFYAPTLYSYPSPAYAAFWGQYNATRMLIKSTRLRILALHNPDNSSLKEKLLSDIQSVSEALAAIVPFALQRFKLVENTLSSASPGVSITLNLKEEIKPADASLVVWPLTIVSGLNELAKRHVRFDVDELARLAVRAAEAASNGPRTCISIEKMADGMHNKAIRFTMDNGFQAVGKVPNPNAGLPHFTTASEVATMDFMSNVLGTPVPKVLSWSSSTDNPVAAEYILMENARGVPLSSLWDKLGAPVKFKVLEKVASYQKLWSQVCFSQYGSLYYRSDLDQSSPNLRYTDKDGNHAVDERFGVGPSVSRQNIDDGRAKLDFDRGPWDTVDAYERATGEREAYCIKSMEQLPRSPIAIHYSGTYQPSRETKLFAIESYLKVVNLLLPEDDDISASCIWHDDLHIENVFVNPEDPSEICAFIDWQSTELAPLYHHTIEPYILDYNGPPLEGLLDRPELADVKALFQDEHDQAIATRKAESLFTSMSLLALYRYLLHKRIPRLFKALEFRQTNCFDLLLFARNLLVDGEATYLGLLAKQQEENWAGVPRILRTGTKAPLTFSHDVLRKIKSDSAGASAAMALMGDVQRMIGSQYFQGRGLVSHAQFAELERILPKARDDFVRAHARNEKEELELSRAWPFDLPDRGAQRNAIA</sequence>
<keyword evidence="3" id="KW-0804">Transcription</keyword>
<dbReference type="InterPro" id="IPR051035">
    <property type="entry name" value="Mito_inheritance_9"/>
</dbReference>
<dbReference type="Pfam" id="PF01636">
    <property type="entry name" value="APH"/>
    <property type="match status" value="1"/>
</dbReference>
<dbReference type="CDD" id="cd00067">
    <property type="entry name" value="GAL4"/>
    <property type="match status" value="1"/>
</dbReference>
<dbReference type="PANTHER" id="PTHR36091:SF2">
    <property type="entry name" value="AMINOGLYCOSIDE PHOSPHOTRANSFERASE DOMAIN-CONTAINING PROTEIN"/>
    <property type="match status" value="1"/>
</dbReference>
<evidence type="ECO:0000313" key="6">
    <source>
        <dbReference type="EMBL" id="KNG90538.1"/>
    </source>
</evidence>
<dbReference type="GO" id="GO:0009893">
    <property type="term" value="P:positive regulation of metabolic process"/>
    <property type="evidence" value="ECO:0007669"/>
    <property type="project" value="UniProtKB-ARBA"/>
</dbReference>
<evidence type="ECO:0000256" key="3">
    <source>
        <dbReference type="ARBA" id="ARBA00023163"/>
    </source>
</evidence>
<dbReference type="OrthoDB" id="10003767at2759"/>
<evidence type="ECO:0000313" key="7">
    <source>
        <dbReference type="Proteomes" id="UP000037505"/>
    </source>
</evidence>
<dbReference type="SMART" id="SM00066">
    <property type="entry name" value="GAL4"/>
    <property type="match status" value="1"/>
</dbReference>
<reference evidence="6 7" key="1">
    <citation type="submission" date="2014-06" db="EMBL/GenBank/DDBJ databases">
        <title>The Genome of the Aflatoxigenic Filamentous Fungus Aspergillus nomius.</title>
        <authorList>
            <person name="Moore M.G."/>
            <person name="Shannon B.M."/>
            <person name="Brian M.M."/>
        </authorList>
    </citation>
    <scope>NUCLEOTIDE SEQUENCE [LARGE SCALE GENOMIC DNA]</scope>
    <source>
        <strain evidence="6 7">NRRL 13137</strain>
    </source>
</reference>
<dbReference type="InterPro" id="IPR001138">
    <property type="entry name" value="Zn2Cys6_DnaBD"/>
</dbReference>